<protein>
    <submittedName>
        <fullName evidence="1">Uncharacterized protein</fullName>
    </submittedName>
</protein>
<reference evidence="1 2" key="1">
    <citation type="submission" date="2020-02" db="EMBL/GenBank/DDBJ databases">
        <title>Draft genome sequence of two Spirosoma agri KCTC 52727 and Spirosoma terrae KCTC 52035.</title>
        <authorList>
            <person name="Rojas J."/>
            <person name="Ambika Manirajan B."/>
            <person name="Ratering S."/>
            <person name="Suarez C."/>
            <person name="Schnell S."/>
        </authorList>
    </citation>
    <scope>NUCLEOTIDE SEQUENCE [LARGE SCALE GENOMIC DNA]</scope>
    <source>
        <strain evidence="1 2">KCTC 52727</strain>
    </source>
</reference>
<dbReference type="RefSeq" id="WP_164038566.1">
    <property type="nucleotide sequence ID" value="NZ_JAAGNZ010000001.1"/>
</dbReference>
<dbReference type="Proteomes" id="UP000477386">
    <property type="component" value="Unassembled WGS sequence"/>
</dbReference>
<dbReference type="EMBL" id="JAAGNZ010000001">
    <property type="protein sequence ID" value="NEU67829.1"/>
    <property type="molecule type" value="Genomic_DNA"/>
</dbReference>
<evidence type="ECO:0000313" key="1">
    <source>
        <dbReference type="EMBL" id="NEU67829.1"/>
    </source>
</evidence>
<name>A0A6M0IHT5_9BACT</name>
<proteinExistence type="predicted"/>
<keyword evidence="2" id="KW-1185">Reference proteome</keyword>
<gene>
    <name evidence="1" type="ORF">GK091_13140</name>
</gene>
<sequence length="65" mass="7472">MPTKRYRAVRLDFSTSQYLTARVGRSPMLVTINPWPFCSVEVPLLLPLLTVPARLLKRRLPYKGS</sequence>
<comment type="caution">
    <text evidence="1">The sequence shown here is derived from an EMBL/GenBank/DDBJ whole genome shotgun (WGS) entry which is preliminary data.</text>
</comment>
<evidence type="ECO:0000313" key="2">
    <source>
        <dbReference type="Proteomes" id="UP000477386"/>
    </source>
</evidence>
<accession>A0A6M0IHT5</accession>
<organism evidence="1 2">
    <name type="scientific">Spirosoma agri</name>
    <dbReference type="NCBI Taxonomy" id="1987381"/>
    <lineage>
        <taxon>Bacteria</taxon>
        <taxon>Pseudomonadati</taxon>
        <taxon>Bacteroidota</taxon>
        <taxon>Cytophagia</taxon>
        <taxon>Cytophagales</taxon>
        <taxon>Cytophagaceae</taxon>
        <taxon>Spirosoma</taxon>
    </lineage>
</organism>
<dbReference type="AlphaFoldDB" id="A0A6M0IHT5"/>